<sequence>MAVPVCSLPTNMNSTDKLKYTINVSVDYLLKKAKNYIRKNGKSTIVIPNLEILGRYLKISNGTLRDFSNLRRMGDATIFDTGRTRSIRVGFGFSTLKFKCNYELTIGSSTFSGNIFAVINGLGIAAKLNVDYDEAYDVSLENFQIKRGQIIVKMTGLLDSLMNVISPLISSIDTELYDVIEVIIGNYVKEEIKFHL</sequence>
<organism evidence="1 2">
    <name type="scientific">Trachymyrmex cornetzi</name>
    <dbReference type="NCBI Taxonomy" id="471704"/>
    <lineage>
        <taxon>Eukaryota</taxon>
        <taxon>Metazoa</taxon>
        <taxon>Ecdysozoa</taxon>
        <taxon>Arthropoda</taxon>
        <taxon>Hexapoda</taxon>
        <taxon>Insecta</taxon>
        <taxon>Pterygota</taxon>
        <taxon>Neoptera</taxon>
        <taxon>Endopterygota</taxon>
        <taxon>Hymenoptera</taxon>
        <taxon>Apocrita</taxon>
        <taxon>Aculeata</taxon>
        <taxon>Formicoidea</taxon>
        <taxon>Formicidae</taxon>
        <taxon>Myrmicinae</taxon>
        <taxon>Trachymyrmex</taxon>
    </lineage>
</organism>
<dbReference type="InterPro" id="IPR020234">
    <property type="entry name" value="Mite_allergen_group-7"/>
</dbReference>
<dbReference type="Proteomes" id="UP000078492">
    <property type="component" value="Unassembled WGS sequence"/>
</dbReference>
<accession>A0A195EJJ8</accession>
<proteinExistence type="predicted"/>
<evidence type="ECO:0008006" key="3">
    <source>
        <dbReference type="Google" id="ProtNLM"/>
    </source>
</evidence>
<gene>
    <name evidence="1" type="ORF">ALC57_02523</name>
</gene>
<dbReference type="EMBL" id="KQ978822">
    <property type="protein sequence ID" value="KYN28087.1"/>
    <property type="molecule type" value="Genomic_DNA"/>
</dbReference>
<dbReference type="STRING" id="471704.A0A195EJJ8"/>
<dbReference type="Pfam" id="PF16984">
    <property type="entry name" value="Grp7_allergen"/>
    <property type="match status" value="1"/>
</dbReference>
<evidence type="ECO:0000313" key="1">
    <source>
        <dbReference type="EMBL" id="KYN28087.1"/>
    </source>
</evidence>
<dbReference type="InterPro" id="IPR038602">
    <property type="entry name" value="Mite_allergen_7_sf"/>
</dbReference>
<evidence type="ECO:0000313" key="2">
    <source>
        <dbReference type="Proteomes" id="UP000078492"/>
    </source>
</evidence>
<reference evidence="1 2" key="1">
    <citation type="submission" date="2015-09" db="EMBL/GenBank/DDBJ databases">
        <title>Trachymyrmex cornetzi WGS genome.</title>
        <authorList>
            <person name="Nygaard S."/>
            <person name="Hu H."/>
            <person name="Boomsma J."/>
            <person name="Zhang G."/>
        </authorList>
    </citation>
    <scope>NUCLEOTIDE SEQUENCE [LARGE SCALE GENOMIC DNA]</scope>
    <source>
        <strain evidence="1">Tcor2-1</strain>
        <tissue evidence="1">Whole body</tissue>
    </source>
</reference>
<keyword evidence="2" id="KW-1185">Reference proteome</keyword>
<protein>
    <recommendedName>
        <fullName evidence="3">Circadian clock-controlled protein</fullName>
    </recommendedName>
</protein>
<dbReference type="Gene3D" id="3.15.10.50">
    <property type="match status" value="1"/>
</dbReference>
<name>A0A195EJJ8_9HYME</name>
<dbReference type="AlphaFoldDB" id="A0A195EJJ8"/>